<dbReference type="InterPro" id="IPR022284">
    <property type="entry name" value="GPAT/DHAPAT"/>
</dbReference>
<dbReference type="SUPFAM" id="SSF69593">
    <property type="entry name" value="Glycerol-3-phosphate (1)-acyltransferase"/>
    <property type="match status" value="1"/>
</dbReference>
<sequence>MSEKEEEVGREEIPQTVDAPDEHTGGSRNPSPVADLEPQSPDVTNGGGEADETSFLGSMFSSRRIASLKTLCELGGAGENAGEGDAVPSGLMTSCSFASFFSAASNMDEGKDCEQERVQGSREEDSGPIDVGGKSLQEQGNVVLPSLVNPTAMVGNLGWFWRTLGTSLFGGAVMERKQVEEIQSAASCGTIVYVVEAHSWLHLLFWNFILIRHRLPLASLAVGLVVLPYVSLMWPVWLLFHLLQLLGMSQQQRKESRKSKAVQAARNGQPLIFSAGGGRGGEEACELLEDIIVLQRNSSMPLIICPLIAIWNRTPLPSSGPHRSKGSRGLESQEEATGFLQCIVSGVFGSKRQPSPLRAFVSLLLDLRDHMQVGGGLPINLSEWLLDYRAASSPNSSLSDRDLAVLLINQIYLRFDNHWLQVTGPARQLRREARKEILSSVRVKAAIAAAAAQQAQAVNVIERRARKIIDSMVADRRLLMVRTMSCCLRGFFNLMFHAVYLDEEGLSAVQRVSMEKNCPVIYVPTYRGVLDYLLLTYILFTRDMATPVIACSESSHMILKFLLRRVGGFFMRKSLASEDNLYKEIFREYISFLLETRSNLEVFIQGSRPYSGKSGQPRMGLVGVAVEAVMSGRVKDVVVVPISIQYDRVVEGNNYGKQISGDQKVSPALPAFLASHWNIHMGFGNIIINFAEPLSVRAGLQQGMQPERKAEGQEEEKDEARRSGFNVVRTVATLVHEVTWMVNQRTVIIPTSLVATVLLTNSCRGISLSDLVENVQWLKIEIMARGGLVAPMQEMARAVGNSVKRISNFVKIPTPEKTLEPLLKPRDSHRLELSSYRNQCLHVFVEEALIVCCLISNPSEAGRKVHWIRTATLLRDAEILAEILKLEFTYSPRESKDRFQDAIARLAARGTVLPLYDDGYGERVQILTTRQARRMIGLLRGMLLPFLDAYWVAALSLLPLQTEAKGGVLLSSHLKRMQKIAQTMYLENKVHSSEASSSVSLINAVTMLEANRLIARSAIEQGVLIRVNDTRDRPTGEALFRSLVDAIKQIDARRRIAATLRMGPLQHEPSIT</sequence>
<proteinExistence type="predicted"/>
<feature type="region of interest" description="Disordered" evidence="2">
    <location>
        <begin position="701"/>
        <end position="722"/>
    </location>
</feature>
<evidence type="ECO:0000256" key="3">
    <source>
        <dbReference type="SAM" id="Phobius"/>
    </source>
</evidence>
<dbReference type="GO" id="GO:0008654">
    <property type="term" value="P:phospholipid biosynthetic process"/>
    <property type="evidence" value="ECO:0007669"/>
    <property type="project" value="TreeGrafter"/>
</dbReference>
<name>A0A6U6C1K8_GUITH</name>
<keyword evidence="3" id="KW-0472">Membrane</keyword>
<dbReference type="GO" id="GO:0006072">
    <property type="term" value="P:glycerol-3-phosphate metabolic process"/>
    <property type="evidence" value="ECO:0007669"/>
    <property type="project" value="TreeGrafter"/>
</dbReference>
<evidence type="ECO:0000256" key="1">
    <source>
        <dbReference type="ARBA" id="ARBA00004184"/>
    </source>
</evidence>
<gene>
    <name evidence="5" type="ORF">GTHE00462_LOCUS25761</name>
    <name evidence="6" type="ORF">GTHE00462_LOCUS25762</name>
</gene>
<dbReference type="InterPro" id="IPR045520">
    <property type="entry name" value="GPAT/DHAPAT_C"/>
</dbReference>
<organism evidence="5">
    <name type="scientific">Guillardia theta</name>
    <name type="common">Cryptophyte</name>
    <name type="synonym">Cryptomonas phi</name>
    <dbReference type="NCBI Taxonomy" id="55529"/>
    <lineage>
        <taxon>Eukaryota</taxon>
        <taxon>Cryptophyceae</taxon>
        <taxon>Pyrenomonadales</taxon>
        <taxon>Geminigeraceae</taxon>
        <taxon>Guillardia</taxon>
    </lineage>
</organism>
<dbReference type="EMBL" id="HBKN01033119">
    <property type="protein sequence ID" value="CAE2318539.1"/>
    <property type="molecule type" value="Transcribed_RNA"/>
</dbReference>
<feature type="compositionally biased region" description="Basic and acidic residues" evidence="2">
    <location>
        <begin position="706"/>
        <end position="722"/>
    </location>
</feature>
<keyword evidence="3" id="KW-1133">Transmembrane helix</keyword>
<dbReference type="GO" id="GO:0012505">
    <property type="term" value="C:endomembrane system"/>
    <property type="evidence" value="ECO:0007669"/>
    <property type="project" value="UniProtKB-SubCell"/>
</dbReference>
<dbReference type="Pfam" id="PF19277">
    <property type="entry name" value="GPAT_C"/>
    <property type="match status" value="1"/>
</dbReference>
<dbReference type="GO" id="GO:0004366">
    <property type="term" value="F:glycerol-3-phosphate O-acyltransferase activity"/>
    <property type="evidence" value="ECO:0007669"/>
    <property type="project" value="TreeGrafter"/>
</dbReference>
<dbReference type="SMART" id="SM00563">
    <property type="entry name" value="PlsC"/>
    <property type="match status" value="1"/>
</dbReference>
<dbReference type="AlphaFoldDB" id="A0A6U6C1K8"/>
<dbReference type="InterPro" id="IPR002123">
    <property type="entry name" value="Plipid/glycerol_acylTrfase"/>
</dbReference>
<dbReference type="GO" id="GO:0006631">
    <property type="term" value="P:fatty acid metabolic process"/>
    <property type="evidence" value="ECO:0007669"/>
    <property type="project" value="TreeGrafter"/>
</dbReference>
<feature type="region of interest" description="Disordered" evidence="2">
    <location>
        <begin position="108"/>
        <end position="130"/>
    </location>
</feature>
<dbReference type="EMBL" id="HBKN01033118">
    <property type="protein sequence ID" value="CAE2318538.1"/>
    <property type="molecule type" value="Transcribed_RNA"/>
</dbReference>
<evidence type="ECO:0000313" key="6">
    <source>
        <dbReference type="EMBL" id="CAE2318539.1"/>
    </source>
</evidence>
<keyword evidence="3" id="KW-0812">Transmembrane</keyword>
<dbReference type="PANTHER" id="PTHR12563:SF17">
    <property type="entry name" value="DIHYDROXYACETONE PHOSPHATE ACYLTRANSFERASE"/>
    <property type="match status" value="1"/>
</dbReference>
<accession>A0A6U6C1K8</accession>
<dbReference type="GO" id="GO:0031966">
    <property type="term" value="C:mitochondrial membrane"/>
    <property type="evidence" value="ECO:0007669"/>
    <property type="project" value="TreeGrafter"/>
</dbReference>
<evidence type="ECO:0000259" key="4">
    <source>
        <dbReference type="SMART" id="SM00563"/>
    </source>
</evidence>
<dbReference type="GO" id="GO:0019432">
    <property type="term" value="P:triglyceride biosynthetic process"/>
    <property type="evidence" value="ECO:0007669"/>
    <property type="project" value="TreeGrafter"/>
</dbReference>
<reference evidence="5" key="1">
    <citation type="submission" date="2021-01" db="EMBL/GenBank/DDBJ databases">
        <authorList>
            <person name="Corre E."/>
            <person name="Pelletier E."/>
            <person name="Niang G."/>
            <person name="Scheremetjew M."/>
            <person name="Finn R."/>
            <person name="Kale V."/>
            <person name="Holt S."/>
            <person name="Cochrane G."/>
            <person name="Meng A."/>
            <person name="Brown T."/>
            <person name="Cohen L."/>
        </authorList>
    </citation>
    <scope>NUCLEOTIDE SEQUENCE</scope>
    <source>
        <strain evidence="5">CCMP 2712</strain>
    </source>
</reference>
<dbReference type="Pfam" id="PF01553">
    <property type="entry name" value="Acyltransferase"/>
    <property type="match status" value="1"/>
</dbReference>
<protein>
    <recommendedName>
        <fullName evidence="4">Phospholipid/glycerol acyltransferase domain-containing protein</fullName>
    </recommendedName>
</protein>
<feature type="transmembrane region" description="Helical" evidence="3">
    <location>
        <begin position="217"/>
        <end position="240"/>
    </location>
</feature>
<feature type="domain" description="Phospholipid/glycerol acyltransferase" evidence="4">
    <location>
        <begin position="520"/>
        <end position="647"/>
    </location>
</feature>
<comment type="subcellular location">
    <subcellularLocation>
        <location evidence="1">Endomembrane system</location>
        <topology evidence="1">Peripheral membrane protein</topology>
    </subcellularLocation>
</comment>
<dbReference type="PANTHER" id="PTHR12563">
    <property type="entry name" value="GLYCEROL-3-PHOSPHATE ACYLTRANSFERASE"/>
    <property type="match status" value="1"/>
</dbReference>
<evidence type="ECO:0000313" key="5">
    <source>
        <dbReference type="EMBL" id="CAE2318538.1"/>
    </source>
</evidence>
<feature type="region of interest" description="Disordered" evidence="2">
    <location>
        <begin position="1"/>
        <end position="54"/>
    </location>
</feature>
<evidence type="ECO:0000256" key="2">
    <source>
        <dbReference type="SAM" id="MobiDB-lite"/>
    </source>
</evidence>
<feature type="compositionally biased region" description="Basic and acidic residues" evidence="2">
    <location>
        <begin position="108"/>
        <end position="125"/>
    </location>
</feature>